<keyword evidence="1" id="KW-0378">Hydrolase</keyword>
<dbReference type="KEGG" id="amog:QRX60_03560"/>
<dbReference type="InterPro" id="IPR003018">
    <property type="entry name" value="GAF"/>
</dbReference>
<protein>
    <submittedName>
        <fullName evidence="3">GAF domain-containing protein</fullName>
    </submittedName>
</protein>
<organism evidence="3 4">
    <name type="scientific">Amycolatopsis mongoliensis</name>
    <dbReference type="NCBI Taxonomy" id="715475"/>
    <lineage>
        <taxon>Bacteria</taxon>
        <taxon>Bacillati</taxon>
        <taxon>Actinomycetota</taxon>
        <taxon>Actinomycetes</taxon>
        <taxon>Pseudonocardiales</taxon>
        <taxon>Pseudonocardiaceae</taxon>
        <taxon>Amycolatopsis</taxon>
    </lineage>
</organism>
<dbReference type="PANTHER" id="PTHR43156:SF2">
    <property type="entry name" value="STAGE II SPORULATION PROTEIN E"/>
    <property type="match status" value="1"/>
</dbReference>
<dbReference type="EMBL" id="CP127295">
    <property type="protein sequence ID" value="WIY02960.1"/>
    <property type="molecule type" value="Genomic_DNA"/>
</dbReference>
<evidence type="ECO:0000259" key="2">
    <source>
        <dbReference type="SMART" id="SM00065"/>
    </source>
</evidence>
<dbReference type="AlphaFoldDB" id="A0A9Y2JQT2"/>
<gene>
    <name evidence="3" type="ORF">QRX60_03560</name>
</gene>
<name>A0A9Y2JQT2_9PSEU</name>
<dbReference type="Proteomes" id="UP001239397">
    <property type="component" value="Chromosome"/>
</dbReference>
<evidence type="ECO:0000256" key="1">
    <source>
        <dbReference type="ARBA" id="ARBA00022801"/>
    </source>
</evidence>
<dbReference type="GO" id="GO:0016791">
    <property type="term" value="F:phosphatase activity"/>
    <property type="evidence" value="ECO:0007669"/>
    <property type="project" value="TreeGrafter"/>
</dbReference>
<sequence length="563" mass="60855">MSDHDEGRLTFPDLPRMELDELLGQLVERAQEVIGTQGRLRGLLRASRMVTSDLALPTLLRRIAEAARDLLGARYAALGVIAPGGRQLAEFVHTGMDPETVALVGRLPEGKGLLGALIDDPRPIRLSRIADDLRSSGFPDHHPPMNSFLGVPILVRGVVFGNLYLTECEHGGFTAEDEELALALAATAGQAIDNARLYETARKQQEWLRASAVVSRELLGSGPERALALIAEYTRDLADADLVTVLRPAGEDRLRVEVAVGAHAEDVIGLEAPADRTLSGRVFRSGQPHLGSWEDHPDQEPAVASRVNVDAVLVVPLTGAQEINGVLTAARVPGRPRFTAEDLEMAAGFATQASVSIEIADARAEQHQNELYEERDQIAAELHEQVIQRVYAVSLSLQTVIGLAKAPTVAQRVRAAVRDLDGVIAHVQDAVRRLDAADSAHRPGVRERIEEVLADVTAEHRLSVSTRFAGKLDVIGSGELADDLIVVLRDTLGLIVRHAAATAVDLVLTCTEEQVSLVMEHHGGGDLRRGDIAEWPAVAERARHRGGAAELDDRAVRWSVPLR</sequence>
<dbReference type="InterPro" id="IPR029016">
    <property type="entry name" value="GAF-like_dom_sf"/>
</dbReference>
<reference evidence="3 4" key="1">
    <citation type="submission" date="2023-06" db="EMBL/GenBank/DDBJ databases">
        <authorList>
            <person name="Oyuntsetseg B."/>
            <person name="Kim S.B."/>
        </authorList>
    </citation>
    <scope>NUCLEOTIDE SEQUENCE [LARGE SCALE GENOMIC DNA]</scope>
    <source>
        <strain evidence="3 4">4-36</strain>
    </source>
</reference>
<dbReference type="RefSeq" id="WP_285999362.1">
    <property type="nucleotide sequence ID" value="NZ_CP127295.1"/>
</dbReference>
<dbReference type="InterPro" id="IPR052016">
    <property type="entry name" value="Bact_Sigma-Reg"/>
</dbReference>
<evidence type="ECO:0000313" key="4">
    <source>
        <dbReference type="Proteomes" id="UP001239397"/>
    </source>
</evidence>
<evidence type="ECO:0000313" key="3">
    <source>
        <dbReference type="EMBL" id="WIY02960.1"/>
    </source>
</evidence>
<accession>A0A9Y2JQT2</accession>
<proteinExistence type="predicted"/>
<keyword evidence="4" id="KW-1185">Reference proteome</keyword>
<dbReference type="Pfam" id="PF01590">
    <property type="entry name" value="GAF"/>
    <property type="match status" value="1"/>
</dbReference>
<dbReference type="SMART" id="SM00065">
    <property type="entry name" value="GAF"/>
    <property type="match status" value="2"/>
</dbReference>
<dbReference type="PANTHER" id="PTHR43156">
    <property type="entry name" value="STAGE II SPORULATION PROTEIN E-RELATED"/>
    <property type="match status" value="1"/>
</dbReference>
<dbReference type="Gene3D" id="3.30.450.40">
    <property type="match status" value="2"/>
</dbReference>
<dbReference type="Gene3D" id="6.10.250.2870">
    <property type="match status" value="1"/>
</dbReference>
<feature type="domain" description="GAF" evidence="2">
    <location>
        <begin position="222"/>
        <end position="367"/>
    </location>
</feature>
<dbReference type="Pfam" id="PF13185">
    <property type="entry name" value="GAF_2"/>
    <property type="match status" value="1"/>
</dbReference>
<feature type="domain" description="GAF" evidence="2">
    <location>
        <begin position="55"/>
        <end position="202"/>
    </location>
</feature>
<dbReference type="SUPFAM" id="SSF55781">
    <property type="entry name" value="GAF domain-like"/>
    <property type="match status" value="2"/>
</dbReference>